<reference evidence="3" key="2">
    <citation type="submission" date="2016-10" db="EMBL/GenBank/DDBJ databases">
        <authorList>
            <person name="de Groot N.N."/>
        </authorList>
    </citation>
    <scope>NUCLEOTIDE SEQUENCE [LARGE SCALE GENOMIC DNA]</scope>
    <source>
        <strain evidence="3">CGMCC 1.12397</strain>
    </source>
</reference>
<dbReference type="EMBL" id="QQST01000001">
    <property type="protein sequence ID" value="RDI70332.1"/>
    <property type="molecule type" value="Genomic_DNA"/>
</dbReference>
<keyword evidence="2" id="KW-0255">Endonuclease</keyword>
<evidence type="ECO:0000313" key="4">
    <source>
        <dbReference type="Proteomes" id="UP000199289"/>
    </source>
</evidence>
<keyword evidence="2" id="KW-0540">Nuclease</keyword>
<evidence type="ECO:0000313" key="3">
    <source>
        <dbReference type="EMBL" id="SDQ37540.1"/>
    </source>
</evidence>
<gene>
    <name evidence="2" type="ORF">DWB78_00560</name>
    <name evidence="3" type="ORF">SAMN05216278_1278</name>
</gene>
<evidence type="ECO:0000313" key="5">
    <source>
        <dbReference type="Proteomes" id="UP000255421"/>
    </source>
</evidence>
<dbReference type="SMART" id="SM00507">
    <property type="entry name" value="HNHc"/>
    <property type="match status" value="1"/>
</dbReference>
<keyword evidence="2" id="KW-0378">Hydrolase</keyword>
<dbReference type="GO" id="GO:0003676">
    <property type="term" value="F:nucleic acid binding"/>
    <property type="evidence" value="ECO:0007669"/>
    <property type="project" value="InterPro"/>
</dbReference>
<organism evidence="3 4">
    <name type="scientific">Halopelagius longus</name>
    <dbReference type="NCBI Taxonomy" id="1236180"/>
    <lineage>
        <taxon>Archaea</taxon>
        <taxon>Methanobacteriati</taxon>
        <taxon>Methanobacteriota</taxon>
        <taxon>Stenosarchaea group</taxon>
        <taxon>Halobacteria</taxon>
        <taxon>Halobacteriales</taxon>
        <taxon>Haloferacaceae</taxon>
    </lineage>
</organism>
<dbReference type="Proteomes" id="UP000199289">
    <property type="component" value="Unassembled WGS sequence"/>
</dbReference>
<dbReference type="GO" id="GO:0004519">
    <property type="term" value="F:endonuclease activity"/>
    <property type="evidence" value="ECO:0007669"/>
    <property type="project" value="UniProtKB-KW"/>
</dbReference>
<dbReference type="InterPro" id="IPR002711">
    <property type="entry name" value="HNH"/>
</dbReference>
<dbReference type="OrthoDB" id="292490at2157"/>
<dbReference type="EMBL" id="FNKQ01000002">
    <property type="protein sequence ID" value="SDQ37540.1"/>
    <property type="molecule type" value="Genomic_DNA"/>
</dbReference>
<protein>
    <submittedName>
        <fullName evidence="3">5-methylcytosine-specific restriction enzyme A</fullName>
    </submittedName>
    <submittedName>
        <fullName evidence="2">HNH endonuclease</fullName>
    </submittedName>
</protein>
<dbReference type="Pfam" id="PF01844">
    <property type="entry name" value="HNH"/>
    <property type="match status" value="1"/>
</dbReference>
<dbReference type="InterPro" id="IPR003615">
    <property type="entry name" value="HNH_nuc"/>
</dbReference>
<reference evidence="4" key="1">
    <citation type="submission" date="2016-10" db="EMBL/GenBank/DDBJ databases">
        <authorList>
            <person name="Varghese N."/>
            <person name="Submissions S."/>
        </authorList>
    </citation>
    <scope>NUCLEOTIDE SEQUENCE [LARGE SCALE GENOMIC DNA]</scope>
    <source>
        <strain evidence="4">CGMCC 1.12397</strain>
    </source>
</reference>
<reference evidence="2 5" key="3">
    <citation type="submission" date="2018-07" db="EMBL/GenBank/DDBJ databases">
        <title>Genome sequence of extremly halophilic archaeon Halopelagius longus strain BC12-B1.</title>
        <authorList>
            <person name="Zhang X."/>
        </authorList>
    </citation>
    <scope>NUCLEOTIDE SEQUENCE [LARGE SCALE GENOMIC DNA]</scope>
    <source>
        <strain evidence="2 5">BC12-B1</strain>
    </source>
</reference>
<dbReference type="InterPro" id="IPR058712">
    <property type="entry name" value="SRA_ScoMcrA"/>
</dbReference>
<dbReference type="CDD" id="cd00085">
    <property type="entry name" value="HNHc"/>
    <property type="match status" value="1"/>
</dbReference>
<name>A0A1H1AD86_9EURY</name>
<keyword evidence="5" id="KW-1185">Reference proteome</keyword>
<dbReference type="AlphaFoldDB" id="A0A1H1AD86"/>
<sequence length="281" mass="31899">MKISDVPGKPQFEVGRQYLRKELHDQFQGQRQHGISTPSSKSFIFIFTDPASEEHGYSDRFLENGHFVYSGEGRVGDMTFDGGNERILNHKENGDSLFVFEKVDEHNGADVVTYDGEYEYIDHYWERAPDDNDEMRDAIRFKLTPLGGLDPGINKSEAANLSREDLFKRARESTQEVPTSTKPGARTSYTRSDLVRDFALKMADGVCQACNEEAPFVSNGGKPFLEVHHLYRVSDGGVDDPENVIAICPNCHREVHHGQYGDQLNDRLIENAKMRNQRIQP</sequence>
<evidence type="ECO:0000313" key="2">
    <source>
        <dbReference type="EMBL" id="RDI70332.1"/>
    </source>
</evidence>
<accession>A0A1H1AD86</accession>
<dbReference type="Proteomes" id="UP000255421">
    <property type="component" value="Unassembled WGS sequence"/>
</dbReference>
<dbReference type="Pfam" id="PF26348">
    <property type="entry name" value="SRA_ScoMcrA"/>
    <property type="match status" value="1"/>
</dbReference>
<proteinExistence type="predicted"/>
<evidence type="ECO:0000259" key="1">
    <source>
        <dbReference type="SMART" id="SM00507"/>
    </source>
</evidence>
<dbReference type="Gene3D" id="1.10.30.50">
    <property type="match status" value="1"/>
</dbReference>
<dbReference type="RefSeq" id="WP_092534701.1">
    <property type="nucleotide sequence ID" value="NZ_FNKQ01000002.1"/>
</dbReference>
<feature type="domain" description="HNH nuclease" evidence="1">
    <location>
        <begin position="194"/>
        <end position="253"/>
    </location>
</feature>
<dbReference type="GO" id="GO:0008270">
    <property type="term" value="F:zinc ion binding"/>
    <property type="evidence" value="ECO:0007669"/>
    <property type="project" value="InterPro"/>
</dbReference>